<feature type="chain" id="PRO_5041268530" evidence="1">
    <location>
        <begin position="19"/>
        <end position="308"/>
    </location>
</feature>
<feature type="signal peptide" evidence="1">
    <location>
        <begin position="1"/>
        <end position="18"/>
    </location>
</feature>
<dbReference type="EMBL" id="CAUJNA010003277">
    <property type="protein sequence ID" value="CAJ1397742.1"/>
    <property type="molecule type" value="Genomic_DNA"/>
</dbReference>
<reference evidence="2" key="1">
    <citation type="submission" date="2023-08" db="EMBL/GenBank/DDBJ databases">
        <authorList>
            <person name="Chen Y."/>
            <person name="Shah S."/>
            <person name="Dougan E. K."/>
            <person name="Thang M."/>
            <person name="Chan C."/>
        </authorList>
    </citation>
    <scope>NUCLEOTIDE SEQUENCE</scope>
</reference>
<evidence type="ECO:0000313" key="2">
    <source>
        <dbReference type="EMBL" id="CAJ1397742.1"/>
    </source>
</evidence>
<dbReference type="Proteomes" id="UP001178507">
    <property type="component" value="Unassembled WGS sequence"/>
</dbReference>
<dbReference type="AlphaFoldDB" id="A0AA36J183"/>
<comment type="caution">
    <text evidence="2">The sequence shown here is derived from an EMBL/GenBank/DDBJ whole genome shotgun (WGS) entry which is preliminary data.</text>
</comment>
<keyword evidence="1" id="KW-0732">Signal</keyword>
<dbReference type="Pfam" id="PF17784">
    <property type="entry name" value="Sulfotransfer_4"/>
    <property type="match status" value="1"/>
</dbReference>
<accession>A0AA36J183</accession>
<organism evidence="2 3">
    <name type="scientific">Effrenium voratum</name>
    <dbReference type="NCBI Taxonomy" id="2562239"/>
    <lineage>
        <taxon>Eukaryota</taxon>
        <taxon>Sar</taxon>
        <taxon>Alveolata</taxon>
        <taxon>Dinophyceae</taxon>
        <taxon>Suessiales</taxon>
        <taxon>Symbiodiniaceae</taxon>
        <taxon>Effrenium</taxon>
    </lineage>
</organism>
<dbReference type="PANTHER" id="PTHR36978:SF4">
    <property type="entry name" value="P-LOOP CONTAINING NUCLEOSIDE TRIPHOSPHATE HYDROLASE PROTEIN"/>
    <property type="match status" value="1"/>
</dbReference>
<proteinExistence type="predicted"/>
<dbReference type="PANTHER" id="PTHR36978">
    <property type="entry name" value="P-LOOP CONTAINING NUCLEOTIDE TRIPHOSPHATE HYDROLASE"/>
    <property type="match status" value="1"/>
</dbReference>
<dbReference type="InterPro" id="IPR027417">
    <property type="entry name" value="P-loop_NTPase"/>
</dbReference>
<keyword evidence="3" id="KW-1185">Reference proteome</keyword>
<evidence type="ECO:0000313" key="3">
    <source>
        <dbReference type="Proteomes" id="UP001178507"/>
    </source>
</evidence>
<sequence>MRCLHLLWLLCLACAGAAEESEVDRGFWHISKIFWGWMLGVVDVTPEEMNKGRVRQPLKIIGAGFGRTGTSSMAMAMERLGYRPYHWVEGMMTMGHIGLWANWYRAVHANKQPAIDIAFNKVSEAIADGGFNVTLDFPACLAFDSFMDKYPDAKVLLTVRSSGESWAKSVLAGVIDMTWSAQGRLFDLTPRLNDMRLVVMGGWPLIGQNFSTASELPNETLLASVYENWIVKVKKTVPPEKLLIHEAKDGYGPLCKFMEIPEAECPKEPYPHLNASKDQWIHRIITYIFMRRGCEVAPSSQRGLPSTD</sequence>
<evidence type="ECO:0000256" key="1">
    <source>
        <dbReference type="SAM" id="SignalP"/>
    </source>
</evidence>
<protein>
    <submittedName>
        <fullName evidence="2">Uncharacterized protein</fullName>
    </submittedName>
</protein>
<name>A0AA36J183_9DINO</name>
<gene>
    <name evidence="2" type="ORF">EVOR1521_LOCUS21693</name>
</gene>
<dbReference type="InterPro" id="IPR040632">
    <property type="entry name" value="Sulfotransfer_4"/>
</dbReference>
<dbReference type="Gene3D" id="3.40.50.300">
    <property type="entry name" value="P-loop containing nucleotide triphosphate hydrolases"/>
    <property type="match status" value="1"/>
</dbReference>
<dbReference type="SUPFAM" id="SSF52540">
    <property type="entry name" value="P-loop containing nucleoside triphosphate hydrolases"/>
    <property type="match status" value="1"/>
</dbReference>